<reference evidence="1 2" key="1">
    <citation type="submission" date="2015-12" db="EMBL/GenBank/DDBJ databases">
        <title>Draft genome sequence of Moniliophthora roreri, the causal agent of frosty pod rot of cacao.</title>
        <authorList>
            <person name="Aime M.C."/>
            <person name="Diaz-Valderrama J.R."/>
            <person name="Kijpornyongpan T."/>
            <person name="Phillips-Mora W."/>
        </authorList>
    </citation>
    <scope>NUCLEOTIDE SEQUENCE [LARGE SCALE GENOMIC DNA]</scope>
    <source>
        <strain evidence="1 2">MCA 2952</strain>
    </source>
</reference>
<comment type="caution">
    <text evidence="1">The sequence shown here is derived from an EMBL/GenBank/DDBJ whole genome shotgun (WGS) entry which is preliminary data.</text>
</comment>
<evidence type="ECO:0000313" key="2">
    <source>
        <dbReference type="Proteomes" id="UP000054988"/>
    </source>
</evidence>
<organism evidence="1 2">
    <name type="scientific">Moniliophthora roreri</name>
    <name type="common">Frosty pod rot fungus</name>
    <name type="synonym">Monilia roreri</name>
    <dbReference type="NCBI Taxonomy" id="221103"/>
    <lineage>
        <taxon>Eukaryota</taxon>
        <taxon>Fungi</taxon>
        <taxon>Dikarya</taxon>
        <taxon>Basidiomycota</taxon>
        <taxon>Agaricomycotina</taxon>
        <taxon>Agaricomycetes</taxon>
        <taxon>Agaricomycetidae</taxon>
        <taxon>Agaricales</taxon>
        <taxon>Marasmiineae</taxon>
        <taxon>Marasmiaceae</taxon>
        <taxon>Moniliophthora</taxon>
    </lineage>
</organism>
<evidence type="ECO:0000313" key="1">
    <source>
        <dbReference type="EMBL" id="KTB45324.1"/>
    </source>
</evidence>
<accession>A0A0W0G9V5</accession>
<sequence>MPQNDQDTPYMNISTKKFAIASQCEFGASSKYLTAGATFANMTEDSMDVKPYETA</sequence>
<dbReference type="EMBL" id="LATX01000720">
    <property type="protein sequence ID" value="KTB45324.1"/>
    <property type="molecule type" value="Genomic_DNA"/>
</dbReference>
<dbReference type="Proteomes" id="UP000054988">
    <property type="component" value="Unassembled WGS sequence"/>
</dbReference>
<name>A0A0W0G9V5_MONRR</name>
<dbReference type="AlphaFoldDB" id="A0A0W0G9V5"/>
<protein>
    <submittedName>
        <fullName evidence="1">Uncharacterized protein</fullName>
    </submittedName>
</protein>
<gene>
    <name evidence="1" type="ORF">WG66_2105</name>
</gene>
<proteinExistence type="predicted"/>